<evidence type="ECO:0000313" key="2">
    <source>
        <dbReference type="EMBL" id="KAK7592703.1"/>
    </source>
</evidence>
<evidence type="ECO:0000256" key="1">
    <source>
        <dbReference type="SAM" id="MobiDB-lite"/>
    </source>
</evidence>
<evidence type="ECO:0000313" key="3">
    <source>
        <dbReference type="Proteomes" id="UP001367676"/>
    </source>
</evidence>
<gene>
    <name evidence="2" type="ORF">V9T40_007455</name>
</gene>
<sequence>MVLLRPRPTTVLAPPISHSSHPPLTGSRRLSRATRGSIIAAGCRPRAARIPVPVAAPAPVPPSGRFRILRSVGDLARRLPHCLLLEPSKRATSLNGRLDVNVVRAAFAIRHFDLGCEKRKSAQRDAAETRRRNESKSTNTRRTLIYELRVRLHRGVRCVAFSCPALGSMPERTRPATNHDSESRRLASPPSSYRLAASRSVVAFRFADATSVCRERRRRPFCNFEPVAKDARPNEQRRRTTILGAALIRSAAVASSPPPHTAARWPADRLAASRFRLLPSGGLATITKPE</sequence>
<protein>
    <submittedName>
        <fullName evidence="2">Uncharacterized protein</fullName>
    </submittedName>
</protein>
<dbReference type="AlphaFoldDB" id="A0AAN9Y5V2"/>
<feature type="compositionally biased region" description="Basic and acidic residues" evidence="1">
    <location>
        <begin position="171"/>
        <end position="185"/>
    </location>
</feature>
<reference evidence="2 3" key="1">
    <citation type="submission" date="2024-03" db="EMBL/GenBank/DDBJ databases">
        <title>Adaptation during the transition from Ophiocordyceps entomopathogen to insect associate is accompanied by gene loss and intensified selection.</title>
        <authorList>
            <person name="Ward C.M."/>
            <person name="Onetto C.A."/>
            <person name="Borneman A.R."/>
        </authorList>
    </citation>
    <scope>NUCLEOTIDE SEQUENCE [LARGE SCALE GENOMIC DNA]</scope>
    <source>
        <strain evidence="2">AWRI1</strain>
        <tissue evidence="2">Single Adult Female</tissue>
    </source>
</reference>
<comment type="caution">
    <text evidence="2">The sequence shown here is derived from an EMBL/GenBank/DDBJ whole genome shotgun (WGS) entry which is preliminary data.</text>
</comment>
<feature type="region of interest" description="Disordered" evidence="1">
    <location>
        <begin position="169"/>
        <end position="191"/>
    </location>
</feature>
<dbReference type="Proteomes" id="UP001367676">
    <property type="component" value="Unassembled WGS sequence"/>
</dbReference>
<organism evidence="2 3">
    <name type="scientific">Parthenolecanium corni</name>
    <dbReference type="NCBI Taxonomy" id="536013"/>
    <lineage>
        <taxon>Eukaryota</taxon>
        <taxon>Metazoa</taxon>
        <taxon>Ecdysozoa</taxon>
        <taxon>Arthropoda</taxon>
        <taxon>Hexapoda</taxon>
        <taxon>Insecta</taxon>
        <taxon>Pterygota</taxon>
        <taxon>Neoptera</taxon>
        <taxon>Paraneoptera</taxon>
        <taxon>Hemiptera</taxon>
        <taxon>Sternorrhyncha</taxon>
        <taxon>Coccoidea</taxon>
        <taxon>Coccidae</taxon>
        <taxon>Parthenolecanium</taxon>
    </lineage>
</organism>
<dbReference type="EMBL" id="JBBCAQ010000020">
    <property type="protein sequence ID" value="KAK7592703.1"/>
    <property type="molecule type" value="Genomic_DNA"/>
</dbReference>
<keyword evidence="3" id="KW-1185">Reference proteome</keyword>
<name>A0AAN9Y5V2_9HEMI</name>
<accession>A0AAN9Y5V2</accession>
<proteinExistence type="predicted"/>